<dbReference type="GO" id="GO:0003743">
    <property type="term" value="F:translation initiation factor activity"/>
    <property type="evidence" value="ECO:0007669"/>
    <property type="project" value="UniProtKB-KW"/>
</dbReference>
<dbReference type="PANTHER" id="PTHR45859:SF1">
    <property type="entry name" value="TRANSLATION INITIATION FACTOR EIF-2B SUBUNIT BETA"/>
    <property type="match status" value="1"/>
</dbReference>
<evidence type="ECO:0000256" key="2">
    <source>
        <dbReference type="ARBA" id="ARBA00007251"/>
    </source>
</evidence>
<dbReference type="GO" id="GO:0005851">
    <property type="term" value="C:eukaryotic translation initiation factor 2B complex"/>
    <property type="evidence" value="ECO:0007669"/>
    <property type="project" value="TreeGrafter"/>
</dbReference>
<evidence type="ECO:0000256" key="8">
    <source>
        <dbReference type="ARBA" id="ARBA00046432"/>
    </source>
</evidence>
<dbReference type="InterPro" id="IPR051855">
    <property type="entry name" value="eIF2B_beta_subunit"/>
</dbReference>
<comment type="similarity">
    <text evidence="2 9">Belongs to the eIF-2B alpha/beta/delta subunits family.</text>
</comment>
<comment type="caution">
    <text evidence="11">The sequence shown here is derived from an EMBL/GenBank/DDBJ whole genome shotgun (WGS) entry which is preliminary data.</text>
</comment>
<dbReference type="VEuPathDB" id="AmoebaDB:NF0021880"/>
<accession>A0A6A5B807</accession>
<dbReference type="RefSeq" id="XP_044559186.1">
    <property type="nucleotide sequence ID" value="XM_044710148.1"/>
</dbReference>
<dbReference type="PANTHER" id="PTHR45859">
    <property type="entry name" value="TRANSLATION INITIATION FACTOR EIF-2B SUBUNIT BETA"/>
    <property type="match status" value="1"/>
</dbReference>
<dbReference type="OrthoDB" id="269919at2759"/>
<comment type="subcellular location">
    <subcellularLocation>
        <location evidence="1">Cytoplasm</location>
        <location evidence="1">Cytosol</location>
    </subcellularLocation>
</comment>
<dbReference type="InterPro" id="IPR000649">
    <property type="entry name" value="IF-2B-related"/>
</dbReference>
<evidence type="ECO:0000256" key="7">
    <source>
        <dbReference type="ARBA" id="ARBA00044228"/>
    </source>
</evidence>
<dbReference type="InterPro" id="IPR042529">
    <property type="entry name" value="IF_2B-like_C"/>
</dbReference>
<evidence type="ECO:0000256" key="4">
    <source>
        <dbReference type="ARBA" id="ARBA00022540"/>
    </source>
</evidence>
<dbReference type="Proteomes" id="UP000444721">
    <property type="component" value="Unassembled WGS sequence"/>
</dbReference>
<comment type="subunit">
    <text evidence="8">Component of the translation initiation factor 2B (eIF2B) complex which is a heterodecamer of two sets of five different subunits: alpha, beta, gamma, delta and epsilon. Subunits alpha, beta and delta comprise a regulatory subcomplex and subunits epsilon and gamma comprise a catalytic subcomplex. Within the complex, the hexameric regulatory complex resides at the center, with the two heterodimeric catalytic subcomplexes bound on opposite sides.</text>
</comment>
<name>A0A6A5B807_NAEFO</name>
<dbReference type="GO" id="GO:0005085">
    <property type="term" value="F:guanyl-nucleotide exchange factor activity"/>
    <property type="evidence" value="ECO:0007669"/>
    <property type="project" value="TreeGrafter"/>
</dbReference>
<sequence>MSLSSSSSVVMSSLSGGGANSTTTSQQAPSSSPLSKDYLNQICDTFIIHLQRKKIKGIYNIGKHTAEILREIVAITKKNVLVQDIIDACRYVGKRLMDAQPTMLVIGNVVRRVLFIIRDEFNTYIKQKKPSSKTSPSIRQSTLNISNPAVSGNLLNLLEMKSDINYAEPIEGDYKATVIEAVNALIDEMDGLYKDISEQASEHIHSNEVILTVGLSHTVEFFLLAAASKGKEFDVIVTENAPSYSGHQMVLKLSKAGIKTTLISDASVFAIMDRVNKVVIGTHSVMANGGLVAPSGTHLVALAAKEKSIPCVVCNGLYKLTPLYPLDQDSFNDRHSPLEIIKLEDGGLLRDVHILNPAFDYVPPELIDLFITNVGTHSPSYIYRLLTEYYDRRDYNLD</sequence>
<proteinExistence type="inferred from homology"/>
<keyword evidence="5" id="KW-0648">Protein biosynthesis</keyword>
<organism evidence="11 12">
    <name type="scientific">Naegleria fowleri</name>
    <name type="common">Brain eating amoeba</name>
    <dbReference type="NCBI Taxonomy" id="5763"/>
    <lineage>
        <taxon>Eukaryota</taxon>
        <taxon>Discoba</taxon>
        <taxon>Heterolobosea</taxon>
        <taxon>Tetramitia</taxon>
        <taxon>Eutetramitia</taxon>
        <taxon>Vahlkampfiidae</taxon>
        <taxon>Naegleria</taxon>
    </lineage>
</organism>
<evidence type="ECO:0000256" key="5">
    <source>
        <dbReference type="ARBA" id="ARBA00022917"/>
    </source>
</evidence>
<dbReference type="OMA" id="RECIASQ"/>
<evidence type="ECO:0000313" key="12">
    <source>
        <dbReference type="Proteomes" id="UP000444721"/>
    </source>
</evidence>
<dbReference type="Gene3D" id="3.40.50.10470">
    <property type="entry name" value="Translation initiation factor eif-2b, domain 2"/>
    <property type="match status" value="1"/>
</dbReference>
<evidence type="ECO:0000256" key="9">
    <source>
        <dbReference type="RuleBase" id="RU003814"/>
    </source>
</evidence>
<keyword evidence="12" id="KW-1185">Reference proteome</keyword>
<dbReference type="GeneID" id="68113723"/>
<dbReference type="InterPro" id="IPR037171">
    <property type="entry name" value="NagB/RpiA_transferase-like"/>
</dbReference>
<protein>
    <recommendedName>
        <fullName evidence="6">Translation initiation factor eIF2B subunit beta</fullName>
    </recommendedName>
    <alternativeName>
        <fullName evidence="7">eIF2B GDP-GTP exchange factor subunit beta</fullName>
    </alternativeName>
</protein>
<dbReference type="AlphaFoldDB" id="A0A6A5B807"/>
<dbReference type="SUPFAM" id="SSF100950">
    <property type="entry name" value="NagB/RpiA/CoA transferase-like"/>
    <property type="match status" value="1"/>
</dbReference>
<evidence type="ECO:0000256" key="10">
    <source>
        <dbReference type="SAM" id="MobiDB-lite"/>
    </source>
</evidence>
<evidence type="ECO:0000256" key="3">
    <source>
        <dbReference type="ARBA" id="ARBA00022490"/>
    </source>
</evidence>
<dbReference type="GO" id="GO:0005829">
    <property type="term" value="C:cytosol"/>
    <property type="evidence" value="ECO:0007669"/>
    <property type="project" value="UniProtKB-SubCell"/>
</dbReference>
<reference evidence="11 12" key="1">
    <citation type="journal article" date="2019" name="Sci. Rep.">
        <title>Nanopore sequencing improves the draft genome of the human pathogenic amoeba Naegleria fowleri.</title>
        <authorList>
            <person name="Liechti N."/>
            <person name="Schurch N."/>
            <person name="Bruggmann R."/>
            <person name="Wittwer M."/>
        </authorList>
    </citation>
    <scope>NUCLEOTIDE SEQUENCE [LARGE SCALE GENOMIC DNA]</scope>
    <source>
        <strain evidence="11 12">ATCC 30894</strain>
    </source>
</reference>
<dbReference type="VEuPathDB" id="AmoebaDB:NfTy_089440"/>
<evidence type="ECO:0000313" key="11">
    <source>
        <dbReference type="EMBL" id="KAF0974473.1"/>
    </source>
</evidence>
<feature type="region of interest" description="Disordered" evidence="10">
    <location>
        <begin position="14"/>
        <end position="34"/>
    </location>
</feature>
<keyword evidence="4" id="KW-0396">Initiation factor</keyword>
<feature type="compositionally biased region" description="Low complexity" evidence="10">
    <location>
        <begin position="21"/>
        <end position="34"/>
    </location>
</feature>
<dbReference type="VEuPathDB" id="AmoebaDB:FDP41_006505"/>
<evidence type="ECO:0000256" key="6">
    <source>
        <dbReference type="ARBA" id="ARBA00044122"/>
    </source>
</evidence>
<gene>
    <name evidence="11" type="ORF">FDP41_006505</name>
</gene>
<dbReference type="Pfam" id="PF01008">
    <property type="entry name" value="IF-2B"/>
    <property type="match status" value="1"/>
</dbReference>
<evidence type="ECO:0000256" key="1">
    <source>
        <dbReference type="ARBA" id="ARBA00004514"/>
    </source>
</evidence>
<keyword evidence="3" id="KW-0963">Cytoplasm</keyword>
<dbReference type="EMBL" id="VFQX01000052">
    <property type="protein sequence ID" value="KAF0974473.1"/>
    <property type="molecule type" value="Genomic_DNA"/>
</dbReference>